<protein>
    <recommendedName>
        <fullName evidence="1">cyclin-dependent kinase</fullName>
        <ecNumber evidence="1">2.7.11.22</ecNumber>
    </recommendedName>
</protein>
<proteinExistence type="predicted"/>
<accession>A0AAN6UKC5</accession>
<dbReference type="InterPro" id="IPR011009">
    <property type="entry name" value="Kinase-like_dom_sf"/>
</dbReference>
<dbReference type="GO" id="GO:0004693">
    <property type="term" value="F:cyclin-dependent protein serine/threonine kinase activity"/>
    <property type="evidence" value="ECO:0007669"/>
    <property type="project" value="UniProtKB-EC"/>
</dbReference>
<dbReference type="GO" id="GO:0030332">
    <property type="term" value="F:cyclin binding"/>
    <property type="evidence" value="ECO:0007669"/>
    <property type="project" value="TreeGrafter"/>
</dbReference>
<reference evidence="7" key="1">
    <citation type="journal article" date="2023" name="Mol. Phylogenet. Evol.">
        <title>Genome-scale phylogeny and comparative genomics of the fungal order Sordariales.</title>
        <authorList>
            <person name="Hensen N."/>
            <person name="Bonometti L."/>
            <person name="Westerberg I."/>
            <person name="Brannstrom I.O."/>
            <person name="Guillou S."/>
            <person name="Cros-Aarteil S."/>
            <person name="Calhoun S."/>
            <person name="Haridas S."/>
            <person name="Kuo A."/>
            <person name="Mondo S."/>
            <person name="Pangilinan J."/>
            <person name="Riley R."/>
            <person name="LaButti K."/>
            <person name="Andreopoulos B."/>
            <person name="Lipzen A."/>
            <person name="Chen C."/>
            <person name="Yan M."/>
            <person name="Daum C."/>
            <person name="Ng V."/>
            <person name="Clum A."/>
            <person name="Steindorff A."/>
            <person name="Ohm R.A."/>
            <person name="Martin F."/>
            <person name="Silar P."/>
            <person name="Natvig D.O."/>
            <person name="Lalanne C."/>
            <person name="Gautier V."/>
            <person name="Ament-Velasquez S.L."/>
            <person name="Kruys A."/>
            <person name="Hutchinson M.I."/>
            <person name="Powell A.J."/>
            <person name="Barry K."/>
            <person name="Miller A.N."/>
            <person name="Grigoriev I.V."/>
            <person name="Debuchy R."/>
            <person name="Gladieux P."/>
            <person name="Hiltunen Thoren M."/>
            <person name="Johannesson H."/>
        </authorList>
    </citation>
    <scope>NUCLEOTIDE SEQUENCE</scope>
    <source>
        <strain evidence="7">CBS 123565</strain>
    </source>
</reference>
<evidence type="ECO:0000256" key="3">
    <source>
        <dbReference type="ARBA" id="ARBA00022840"/>
    </source>
</evidence>
<dbReference type="GO" id="GO:0007165">
    <property type="term" value="P:signal transduction"/>
    <property type="evidence" value="ECO:0007669"/>
    <property type="project" value="TreeGrafter"/>
</dbReference>
<comment type="caution">
    <text evidence="7">The sequence shown here is derived from an EMBL/GenBank/DDBJ whole genome shotgun (WGS) entry which is preliminary data.</text>
</comment>
<dbReference type="PANTHER" id="PTHR24056">
    <property type="entry name" value="CELL DIVISION PROTEIN KINASE"/>
    <property type="match status" value="1"/>
</dbReference>
<evidence type="ECO:0000256" key="5">
    <source>
        <dbReference type="ARBA" id="ARBA00048367"/>
    </source>
</evidence>
<dbReference type="GO" id="GO:0010389">
    <property type="term" value="P:regulation of G2/M transition of mitotic cell cycle"/>
    <property type="evidence" value="ECO:0007669"/>
    <property type="project" value="TreeGrafter"/>
</dbReference>
<keyword evidence="2" id="KW-0547">Nucleotide-binding</keyword>
<dbReference type="InterPro" id="IPR050108">
    <property type="entry name" value="CDK"/>
</dbReference>
<keyword evidence="8" id="KW-1185">Reference proteome</keyword>
<evidence type="ECO:0000313" key="8">
    <source>
        <dbReference type="Proteomes" id="UP001304895"/>
    </source>
</evidence>
<reference evidence="7" key="2">
    <citation type="submission" date="2023-05" db="EMBL/GenBank/DDBJ databases">
        <authorList>
            <consortium name="Lawrence Berkeley National Laboratory"/>
            <person name="Steindorff A."/>
            <person name="Hensen N."/>
            <person name="Bonometti L."/>
            <person name="Westerberg I."/>
            <person name="Brannstrom I.O."/>
            <person name="Guillou S."/>
            <person name="Cros-Aarteil S."/>
            <person name="Calhoun S."/>
            <person name="Haridas S."/>
            <person name="Kuo A."/>
            <person name="Mondo S."/>
            <person name="Pangilinan J."/>
            <person name="Riley R."/>
            <person name="Labutti K."/>
            <person name="Andreopoulos B."/>
            <person name="Lipzen A."/>
            <person name="Chen C."/>
            <person name="Yanf M."/>
            <person name="Daum C."/>
            <person name="Ng V."/>
            <person name="Clum A."/>
            <person name="Ohm R."/>
            <person name="Martin F."/>
            <person name="Silar P."/>
            <person name="Natvig D."/>
            <person name="Lalanne C."/>
            <person name="Gautier V."/>
            <person name="Ament-Velasquez S.L."/>
            <person name="Kruys A."/>
            <person name="Hutchinson M.I."/>
            <person name="Powell A.J."/>
            <person name="Barry K."/>
            <person name="Miller A.N."/>
            <person name="Grigoriev I.V."/>
            <person name="Debuchy R."/>
            <person name="Gladieux P."/>
            <person name="Thoren M.H."/>
            <person name="Johannesson H."/>
        </authorList>
    </citation>
    <scope>NUCLEOTIDE SEQUENCE</scope>
    <source>
        <strain evidence="7">CBS 123565</strain>
    </source>
</reference>
<evidence type="ECO:0000313" key="7">
    <source>
        <dbReference type="EMBL" id="KAK4134503.1"/>
    </source>
</evidence>
<dbReference type="EC" id="2.7.11.22" evidence="1"/>
<dbReference type="GO" id="GO:0005634">
    <property type="term" value="C:nucleus"/>
    <property type="evidence" value="ECO:0007669"/>
    <property type="project" value="TreeGrafter"/>
</dbReference>
<feature type="domain" description="Protein kinase" evidence="6">
    <location>
        <begin position="93"/>
        <end position="276"/>
    </location>
</feature>
<comment type="catalytic activity">
    <reaction evidence="4">
        <text>L-threonyl-[protein] + ATP = O-phospho-L-threonyl-[protein] + ADP + H(+)</text>
        <dbReference type="Rhea" id="RHEA:46608"/>
        <dbReference type="Rhea" id="RHEA-COMP:11060"/>
        <dbReference type="Rhea" id="RHEA-COMP:11605"/>
        <dbReference type="ChEBI" id="CHEBI:15378"/>
        <dbReference type="ChEBI" id="CHEBI:30013"/>
        <dbReference type="ChEBI" id="CHEBI:30616"/>
        <dbReference type="ChEBI" id="CHEBI:61977"/>
        <dbReference type="ChEBI" id="CHEBI:456216"/>
        <dbReference type="EC" id="2.7.11.22"/>
    </reaction>
</comment>
<dbReference type="Gene3D" id="3.30.200.20">
    <property type="entry name" value="Phosphorylase Kinase, domain 1"/>
    <property type="match status" value="1"/>
</dbReference>
<dbReference type="GO" id="GO:0005737">
    <property type="term" value="C:cytoplasm"/>
    <property type="evidence" value="ECO:0007669"/>
    <property type="project" value="TreeGrafter"/>
</dbReference>
<dbReference type="Gene3D" id="1.10.510.10">
    <property type="entry name" value="Transferase(Phosphotransferase) domain 1"/>
    <property type="match status" value="1"/>
</dbReference>
<dbReference type="SUPFAM" id="SSF56112">
    <property type="entry name" value="Protein kinase-like (PK-like)"/>
    <property type="match status" value="1"/>
</dbReference>
<dbReference type="EMBL" id="MU853408">
    <property type="protein sequence ID" value="KAK4134503.1"/>
    <property type="molecule type" value="Genomic_DNA"/>
</dbReference>
<gene>
    <name evidence="7" type="ORF">BT67DRAFT_462150</name>
</gene>
<evidence type="ECO:0000259" key="6">
    <source>
        <dbReference type="SMART" id="SM00220"/>
    </source>
</evidence>
<evidence type="ECO:0000256" key="2">
    <source>
        <dbReference type="ARBA" id="ARBA00022741"/>
    </source>
</evidence>
<evidence type="ECO:0000256" key="1">
    <source>
        <dbReference type="ARBA" id="ARBA00012425"/>
    </source>
</evidence>
<sequence>MADTDWRSSLTASERYDNIQNLTTAVAAGQSAFSIEKEAYNSARNRDEYEAACNPSRAAAQDAEPCAFPAAVDVPPDNDSDRDSDPGITIGPYKNCHYVASGVTAEVHRSETRALKVIVETHNIEPHDPHREAKILAALGAANAPNIIRLIETFRDQSQRFVLVFPYQPLTLAHVLDRAASPLPDPLTLDVGTGPYRAPETLFGNAAYTCAADQWAAGAMLAECVARPRPRALFASRAAHEDGNQLGLILSIFQTVGSPTPATWPEAAGWKIRPWEMYREFEGRTVVRDEPTSIRGIAGLAAAP</sequence>
<dbReference type="GO" id="GO:0000307">
    <property type="term" value="C:cyclin-dependent protein kinase holoenzyme complex"/>
    <property type="evidence" value="ECO:0007669"/>
    <property type="project" value="TreeGrafter"/>
</dbReference>
<keyword evidence="3" id="KW-0067">ATP-binding</keyword>
<dbReference type="GO" id="GO:0000082">
    <property type="term" value="P:G1/S transition of mitotic cell cycle"/>
    <property type="evidence" value="ECO:0007669"/>
    <property type="project" value="TreeGrafter"/>
</dbReference>
<comment type="catalytic activity">
    <reaction evidence="5">
        <text>L-seryl-[protein] + ATP = O-phospho-L-seryl-[protein] + ADP + H(+)</text>
        <dbReference type="Rhea" id="RHEA:17989"/>
        <dbReference type="Rhea" id="RHEA-COMP:9863"/>
        <dbReference type="Rhea" id="RHEA-COMP:11604"/>
        <dbReference type="ChEBI" id="CHEBI:15378"/>
        <dbReference type="ChEBI" id="CHEBI:29999"/>
        <dbReference type="ChEBI" id="CHEBI:30616"/>
        <dbReference type="ChEBI" id="CHEBI:83421"/>
        <dbReference type="ChEBI" id="CHEBI:456216"/>
        <dbReference type="EC" id="2.7.11.22"/>
    </reaction>
</comment>
<dbReference type="GO" id="GO:0010468">
    <property type="term" value="P:regulation of gene expression"/>
    <property type="evidence" value="ECO:0007669"/>
    <property type="project" value="TreeGrafter"/>
</dbReference>
<dbReference type="InterPro" id="IPR000719">
    <property type="entry name" value="Prot_kinase_dom"/>
</dbReference>
<dbReference type="Proteomes" id="UP001304895">
    <property type="component" value="Unassembled WGS sequence"/>
</dbReference>
<dbReference type="GO" id="GO:0005524">
    <property type="term" value="F:ATP binding"/>
    <property type="evidence" value="ECO:0007669"/>
    <property type="project" value="UniProtKB-KW"/>
</dbReference>
<dbReference type="PANTHER" id="PTHR24056:SF576">
    <property type="entry name" value="SERINE_THREONINE-PROTEIN KINASE CSK1"/>
    <property type="match status" value="1"/>
</dbReference>
<dbReference type="AlphaFoldDB" id="A0AAN6UKC5"/>
<name>A0AAN6UKC5_9PEZI</name>
<organism evidence="7 8">
    <name type="scientific">Trichocladium antarcticum</name>
    <dbReference type="NCBI Taxonomy" id="1450529"/>
    <lineage>
        <taxon>Eukaryota</taxon>
        <taxon>Fungi</taxon>
        <taxon>Dikarya</taxon>
        <taxon>Ascomycota</taxon>
        <taxon>Pezizomycotina</taxon>
        <taxon>Sordariomycetes</taxon>
        <taxon>Sordariomycetidae</taxon>
        <taxon>Sordariales</taxon>
        <taxon>Chaetomiaceae</taxon>
        <taxon>Trichocladium</taxon>
    </lineage>
</organism>
<dbReference type="SMART" id="SM00220">
    <property type="entry name" value="S_TKc"/>
    <property type="match status" value="1"/>
</dbReference>
<evidence type="ECO:0000256" key="4">
    <source>
        <dbReference type="ARBA" id="ARBA00047811"/>
    </source>
</evidence>